<dbReference type="Proteomes" id="UP000661077">
    <property type="component" value="Unassembled WGS sequence"/>
</dbReference>
<gene>
    <name evidence="4" type="ORF">JM946_22825</name>
</gene>
<dbReference type="SUPFAM" id="SSF46767">
    <property type="entry name" value="Methylated DNA-protein cysteine methyltransferase, C-terminal domain"/>
    <property type="match status" value="1"/>
</dbReference>
<evidence type="ECO:0000256" key="1">
    <source>
        <dbReference type="ARBA" id="ARBA00022763"/>
    </source>
</evidence>
<comment type="caution">
    <text evidence="4">The sequence shown here is derived from an EMBL/GenBank/DDBJ whole genome shotgun (WGS) entry which is preliminary data.</text>
</comment>
<organism evidence="4 5">
    <name type="scientific">Steroidobacter gossypii</name>
    <dbReference type="NCBI Taxonomy" id="2805490"/>
    <lineage>
        <taxon>Bacteria</taxon>
        <taxon>Pseudomonadati</taxon>
        <taxon>Pseudomonadota</taxon>
        <taxon>Gammaproteobacteria</taxon>
        <taxon>Steroidobacterales</taxon>
        <taxon>Steroidobacteraceae</taxon>
        <taxon>Steroidobacter</taxon>
    </lineage>
</organism>
<dbReference type="EMBL" id="JAEVLS010000005">
    <property type="protein sequence ID" value="MBM0107586.1"/>
    <property type="molecule type" value="Genomic_DNA"/>
</dbReference>
<dbReference type="RefSeq" id="WP_203169688.1">
    <property type="nucleotide sequence ID" value="NZ_JAEVLS010000005.1"/>
</dbReference>
<dbReference type="Pfam" id="PF01035">
    <property type="entry name" value="DNA_binding_1"/>
    <property type="match status" value="1"/>
</dbReference>
<dbReference type="InterPro" id="IPR052520">
    <property type="entry name" value="ATL_DNA_repair"/>
</dbReference>
<protein>
    <submittedName>
        <fullName evidence="4">MGMT family protein</fullName>
    </submittedName>
</protein>
<keyword evidence="1" id="KW-0227">DNA damage</keyword>
<dbReference type="PANTHER" id="PTHR42942:SF1">
    <property type="entry name" value="ALKYLTRANSFERASE-LIKE PROTEIN 1"/>
    <property type="match status" value="1"/>
</dbReference>
<sequence>MASRNKAARKTASRKASNKRSNKASGKTSNKTSKKTRSGVATVAPQSDAARIIAAIKKIPRGKVCTYGNVADVAGLPRRARLVGTVLRQTPASRGLPWFRVINASGRISFPLGSDAYARQRKHLEAEGIDFVGGRVDLDRYGWPPRAKLLDELLWGPV</sequence>
<feature type="region of interest" description="Disordered" evidence="2">
    <location>
        <begin position="1"/>
        <end position="43"/>
    </location>
</feature>
<dbReference type="CDD" id="cd06445">
    <property type="entry name" value="ATase"/>
    <property type="match status" value="1"/>
</dbReference>
<dbReference type="InterPro" id="IPR036388">
    <property type="entry name" value="WH-like_DNA-bd_sf"/>
</dbReference>
<reference evidence="4 5" key="1">
    <citation type="journal article" date="2021" name="Int. J. Syst. Evol. Microbiol.">
        <title>Steroidobacter gossypii sp. nov., isolated from soil of cotton cropping field.</title>
        <authorList>
            <person name="Huang R."/>
            <person name="Yang S."/>
            <person name="Zhen C."/>
            <person name="Liu W."/>
        </authorList>
    </citation>
    <scope>NUCLEOTIDE SEQUENCE [LARGE SCALE GENOMIC DNA]</scope>
    <source>
        <strain evidence="4 5">S1-65</strain>
    </source>
</reference>
<evidence type="ECO:0000259" key="3">
    <source>
        <dbReference type="Pfam" id="PF01035"/>
    </source>
</evidence>
<feature type="compositionally biased region" description="Basic residues" evidence="2">
    <location>
        <begin position="1"/>
        <end position="22"/>
    </location>
</feature>
<name>A0ABS1X2Z5_9GAMM</name>
<dbReference type="Gene3D" id="1.10.10.10">
    <property type="entry name" value="Winged helix-like DNA-binding domain superfamily/Winged helix DNA-binding domain"/>
    <property type="match status" value="1"/>
</dbReference>
<dbReference type="InterPro" id="IPR036217">
    <property type="entry name" value="MethylDNA_cys_MeTrfase_DNAb"/>
</dbReference>
<keyword evidence="5" id="KW-1185">Reference proteome</keyword>
<accession>A0ABS1X2Z5</accession>
<evidence type="ECO:0000313" key="4">
    <source>
        <dbReference type="EMBL" id="MBM0107586.1"/>
    </source>
</evidence>
<evidence type="ECO:0000313" key="5">
    <source>
        <dbReference type="Proteomes" id="UP000661077"/>
    </source>
</evidence>
<proteinExistence type="predicted"/>
<evidence type="ECO:0000256" key="2">
    <source>
        <dbReference type="SAM" id="MobiDB-lite"/>
    </source>
</evidence>
<feature type="domain" description="Methylated-DNA-[protein]-cysteine S-methyltransferase DNA binding" evidence="3">
    <location>
        <begin position="50"/>
        <end position="129"/>
    </location>
</feature>
<dbReference type="PANTHER" id="PTHR42942">
    <property type="entry name" value="6-O-METHYLGUANINE DNA METHYLTRANSFERASE"/>
    <property type="match status" value="1"/>
</dbReference>
<dbReference type="InterPro" id="IPR014048">
    <property type="entry name" value="MethylDNA_cys_MeTrfase_DNA-bd"/>
</dbReference>